<sequence>MAKTDRSGDVQHAALPYRRTLTGALEILLLTSRGTGRWIIPKGWPMKGRKGWQTAALEALQEAGVSGRISKKPIGFFAASKTLPDGDDRLMTIKVYPLLVKSELETWDERDERQRVWFARDKAINLVSEGGLALLIEDFGV</sequence>
<dbReference type="GO" id="GO:0005737">
    <property type="term" value="C:cytoplasm"/>
    <property type="evidence" value="ECO:0007669"/>
    <property type="project" value="TreeGrafter"/>
</dbReference>
<keyword evidence="5" id="KW-0614">Plasmid</keyword>
<dbReference type="GO" id="GO:0046872">
    <property type="term" value="F:metal ion binding"/>
    <property type="evidence" value="ECO:0007669"/>
    <property type="project" value="UniProtKB-KW"/>
</dbReference>
<dbReference type="EMBL" id="CP053711">
    <property type="protein sequence ID" value="QKE93637.1"/>
    <property type="molecule type" value="Genomic_DNA"/>
</dbReference>
<dbReference type="PANTHER" id="PTHR12629:SF0">
    <property type="entry name" value="DIPHOSPHOINOSITOL-POLYPHOSPHATE DIPHOSPHATASE"/>
    <property type="match status" value="1"/>
</dbReference>
<evidence type="ECO:0000256" key="1">
    <source>
        <dbReference type="ARBA" id="ARBA00001946"/>
    </source>
</evidence>
<evidence type="ECO:0000256" key="2">
    <source>
        <dbReference type="ARBA" id="ARBA00022723"/>
    </source>
</evidence>
<dbReference type="SUPFAM" id="SSF55811">
    <property type="entry name" value="Nudix"/>
    <property type="match status" value="1"/>
</dbReference>
<organism evidence="5 6">
    <name type="scientific">Lichenicola cladoniae</name>
    <dbReference type="NCBI Taxonomy" id="1484109"/>
    <lineage>
        <taxon>Bacteria</taxon>
        <taxon>Pseudomonadati</taxon>
        <taxon>Pseudomonadota</taxon>
        <taxon>Alphaproteobacteria</taxon>
        <taxon>Acetobacterales</taxon>
        <taxon>Acetobacteraceae</taxon>
        <taxon>Lichenicola</taxon>
    </lineage>
</organism>
<proteinExistence type="predicted"/>
<dbReference type="Gene3D" id="3.90.79.10">
    <property type="entry name" value="Nucleoside Triphosphate Pyrophosphohydrolase"/>
    <property type="match status" value="1"/>
</dbReference>
<keyword evidence="3 5" id="KW-0378">Hydrolase</keyword>
<comment type="cofactor">
    <cofactor evidence="1">
        <name>Mg(2+)</name>
        <dbReference type="ChEBI" id="CHEBI:18420"/>
    </cofactor>
</comment>
<evidence type="ECO:0000256" key="4">
    <source>
        <dbReference type="ARBA" id="ARBA00022842"/>
    </source>
</evidence>
<dbReference type="KEGG" id="lck:HN018_26115"/>
<evidence type="ECO:0000313" key="6">
    <source>
        <dbReference type="Proteomes" id="UP000500767"/>
    </source>
</evidence>
<dbReference type="PANTHER" id="PTHR12629">
    <property type="entry name" value="DIPHOSPHOINOSITOL POLYPHOSPHATE PHOSPHOHYDROLASE"/>
    <property type="match status" value="1"/>
</dbReference>
<evidence type="ECO:0000256" key="3">
    <source>
        <dbReference type="ARBA" id="ARBA00022801"/>
    </source>
</evidence>
<dbReference type="InterPro" id="IPR047198">
    <property type="entry name" value="DDP-like_NUDIX"/>
</dbReference>
<keyword evidence="6" id="KW-1185">Reference proteome</keyword>
<dbReference type="CDD" id="cd04666">
    <property type="entry name" value="NUDIX_DIPP2_like_Nudt4"/>
    <property type="match status" value="1"/>
</dbReference>
<accession>A0A6M8HZJ5</accession>
<dbReference type="GO" id="GO:0016462">
    <property type="term" value="F:pyrophosphatase activity"/>
    <property type="evidence" value="ECO:0007669"/>
    <property type="project" value="InterPro"/>
</dbReference>
<dbReference type="Proteomes" id="UP000500767">
    <property type="component" value="Plasmid unnamed4"/>
</dbReference>
<name>A0A6M8HZJ5_9PROT</name>
<dbReference type="RefSeq" id="WP_171837562.1">
    <property type="nucleotide sequence ID" value="NZ_CP053711.1"/>
</dbReference>
<geneLocation type="plasmid" evidence="5 6">
    <name>unnamed4</name>
</geneLocation>
<keyword evidence="4" id="KW-0460">Magnesium</keyword>
<protein>
    <submittedName>
        <fullName evidence="5">NUDIX hydrolase</fullName>
    </submittedName>
</protein>
<reference evidence="5 6" key="1">
    <citation type="journal article" date="2014" name="World J. Microbiol. Biotechnol.">
        <title>Biodiversity and physiological characteristics of Antarctic and Arctic lichens-associated bacteria.</title>
        <authorList>
            <person name="Lee Y.M."/>
            <person name="Kim E.H."/>
            <person name="Lee H.K."/>
            <person name="Hong S.G."/>
        </authorList>
    </citation>
    <scope>NUCLEOTIDE SEQUENCE [LARGE SCALE GENOMIC DNA]</scope>
    <source>
        <strain evidence="5 6">PAMC 26569</strain>
        <plasmid evidence="5">unnamed4</plasmid>
    </source>
</reference>
<keyword evidence="2" id="KW-0479">Metal-binding</keyword>
<dbReference type="AlphaFoldDB" id="A0A6M8HZJ5"/>
<gene>
    <name evidence="5" type="ORF">HN018_26115</name>
</gene>
<evidence type="ECO:0000313" key="5">
    <source>
        <dbReference type="EMBL" id="QKE93637.1"/>
    </source>
</evidence>
<dbReference type="InterPro" id="IPR015797">
    <property type="entry name" value="NUDIX_hydrolase-like_dom_sf"/>
</dbReference>